<evidence type="ECO:0000256" key="1">
    <source>
        <dbReference type="SAM" id="MobiDB-lite"/>
    </source>
</evidence>
<reference evidence="2 3" key="1">
    <citation type="journal article" date="2014" name="Nat. Commun.">
        <title>Klebsormidium flaccidum genome reveals primary factors for plant terrestrial adaptation.</title>
        <authorList>
            <person name="Hori K."/>
            <person name="Maruyama F."/>
            <person name="Fujisawa T."/>
            <person name="Togashi T."/>
            <person name="Yamamoto N."/>
            <person name="Seo M."/>
            <person name="Sato S."/>
            <person name="Yamada T."/>
            <person name="Mori H."/>
            <person name="Tajima N."/>
            <person name="Moriyama T."/>
            <person name="Ikeuchi M."/>
            <person name="Watanabe M."/>
            <person name="Wada H."/>
            <person name="Kobayashi K."/>
            <person name="Saito M."/>
            <person name="Masuda T."/>
            <person name="Sasaki-Sekimoto Y."/>
            <person name="Mashiguchi K."/>
            <person name="Awai K."/>
            <person name="Shimojima M."/>
            <person name="Masuda S."/>
            <person name="Iwai M."/>
            <person name="Nobusawa T."/>
            <person name="Narise T."/>
            <person name="Kondo S."/>
            <person name="Saito H."/>
            <person name="Sato R."/>
            <person name="Murakawa M."/>
            <person name="Ihara Y."/>
            <person name="Oshima-Yamada Y."/>
            <person name="Ohtaka K."/>
            <person name="Satoh M."/>
            <person name="Sonobe K."/>
            <person name="Ishii M."/>
            <person name="Ohtani R."/>
            <person name="Kanamori-Sato M."/>
            <person name="Honoki R."/>
            <person name="Miyazaki D."/>
            <person name="Mochizuki H."/>
            <person name="Umetsu J."/>
            <person name="Higashi K."/>
            <person name="Shibata D."/>
            <person name="Kamiya Y."/>
            <person name="Sato N."/>
            <person name="Nakamura Y."/>
            <person name="Tabata S."/>
            <person name="Ida S."/>
            <person name="Kurokawa K."/>
            <person name="Ohta H."/>
        </authorList>
    </citation>
    <scope>NUCLEOTIDE SEQUENCE [LARGE SCALE GENOMIC DNA]</scope>
    <source>
        <strain evidence="2 3">NIES-2285</strain>
    </source>
</reference>
<feature type="compositionally biased region" description="Acidic residues" evidence="1">
    <location>
        <begin position="243"/>
        <end position="258"/>
    </location>
</feature>
<proteinExistence type="predicted"/>
<protein>
    <submittedName>
        <fullName evidence="2">Uncharacterized protein</fullName>
    </submittedName>
</protein>
<dbReference type="AlphaFoldDB" id="A0A0U9HMI2"/>
<feature type="region of interest" description="Disordered" evidence="1">
    <location>
        <begin position="601"/>
        <end position="715"/>
    </location>
</feature>
<name>A0A0U9HMI2_KLENI</name>
<accession>A0A0U9HMI2</accession>
<feature type="compositionally biased region" description="Low complexity" evidence="1">
    <location>
        <begin position="182"/>
        <end position="196"/>
    </location>
</feature>
<dbReference type="GO" id="GO:0003341">
    <property type="term" value="P:cilium movement"/>
    <property type="evidence" value="ECO:0007669"/>
    <property type="project" value="InterPro"/>
</dbReference>
<dbReference type="GO" id="GO:0036158">
    <property type="term" value="P:outer dynein arm assembly"/>
    <property type="evidence" value="ECO:0007669"/>
    <property type="project" value="InterPro"/>
</dbReference>
<feature type="region of interest" description="Disordered" evidence="1">
    <location>
        <begin position="557"/>
        <end position="579"/>
    </location>
</feature>
<feature type="compositionally biased region" description="Basic and acidic residues" evidence="1">
    <location>
        <begin position="684"/>
        <end position="708"/>
    </location>
</feature>
<sequence>MQQPYWRSSTCDCVLSVSHACPSDSLLVLADAGPSGSTSELEATVAGQVNKLDKQVRELSREYDRLHRIIESREGQLHNLHVLEHTNKQIYAAIVVGPSPDALRLDAHLRSEDHPDAQDATTSTPTLPAIQRKPHRGPSPYISRARSASPRHGPPSPLSRSAEWATPRGSAGVHESRSVDFGRSSRQAARGRSQTSLGHSRAHEPRAAGGRQLNSARTSSTHAHHAPSTNGGVNSVHSKTDGAEAEDGEEAGGEMDDLEWDVAPEQASMLREAYMRGLLADTRAFVAGRREVLAVGKTFLQVAARLEKERLALNPTVQAAQAALRQAHEETLKMLATYKEAEHARELASGALRLAQAQLERRRKDWARRLVEKDQVNQLKGDVRALLKSREQQRKAIQAKAQGRREQEAKAKAQALARALGAGAGSGAAERVDVEGEKLSKRFSMMMAASGCKNLRDLVYKVCTQTDQHAHLTVDAEDSKAKVAALREEAARLQSQLRDLHFVEAGMLDNRKKIDLAGEALALAERKAADATLRTARGRRGEDGLAGRGCTCAWWSRGRGPGAKKAKGGRKDGGGGMSAMAKGLQMQTVSRLWLEDARLSAHDDAHADGAGPSSSDEEQDGHSGRVSLVRSRTHSDVESRPPRPPGKGNARTSNFHAPRRKAPLPAKGAIPEAPDADDLLQPVRTREDIKKEAAARMHPTHDAREPVAREPVCVG</sequence>
<dbReference type="Proteomes" id="UP000054558">
    <property type="component" value="Unassembled WGS sequence"/>
</dbReference>
<dbReference type="PANTHER" id="PTHR46518">
    <property type="entry name" value="COILED-COIL DOMAIN-CONTAINING PROTEIN 151"/>
    <property type="match status" value="1"/>
</dbReference>
<keyword evidence="3" id="KW-1185">Reference proteome</keyword>
<organism evidence="2 3">
    <name type="scientific">Klebsormidium nitens</name>
    <name type="common">Green alga</name>
    <name type="synonym">Ulothrix nitens</name>
    <dbReference type="NCBI Taxonomy" id="105231"/>
    <lineage>
        <taxon>Eukaryota</taxon>
        <taxon>Viridiplantae</taxon>
        <taxon>Streptophyta</taxon>
        <taxon>Klebsormidiophyceae</taxon>
        <taxon>Klebsormidiales</taxon>
        <taxon>Klebsormidiaceae</taxon>
        <taxon>Klebsormidium</taxon>
    </lineage>
</organism>
<evidence type="ECO:0000313" key="3">
    <source>
        <dbReference type="Proteomes" id="UP000054558"/>
    </source>
</evidence>
<feature type="region of interest" description="Disordered" evidence="1">
    <location>
        <begin position="113"/>
        <end position="258"/>
    </location>
</feature>
<evidence type="ECO:0000313" key="2">
    <source>
        <dbReference type="EMBL" id="GAQ80560.1"/>
    </source>
</evidence>
<dbReference type="STRING" id="105231.A0A0U9HMI2"/>
<gene>
    <name evidence="2" type="ORF">KFL_000570085</name>
</gene>
<dbReference type="PANTHER" id="PTHR46518:SF1">
    <property type="entry name" value="OUTER DYNEIN ARM-DOCKING COMPLEX SUBUNIT 3"/>
    <property type="match status" value="1"/>
</dbReference>
<dbReference type="InterPro" id="IPR033192">
    <property type="entry name" value="ODAD3"/>
</dbReference>
<dbReference type="EMBL" id="DF237006">
    <property type="protein sequence ID" value="GAQ80560.1"/>
    <property type="molecule type" value="Genomic_DNA"/>
</dbReference>
<feature type="compositionally biased region" description="Polar residues" evidence="1">
    <location>
        <begin position="212"/>
        <end position="237"/>
    </location>
</feature>
<dbReference type="GO" id="GO:0005929">
    <property type="term" value="C:cilium"/>
    <property type="evidence" value="ECO:0007669"/>
    <property type="project" value="InterPro"/>
</dbReference>